<evidence type="ECO:0000313" key="7">
    <source>
        <dbReference type="Proteomes" id="UP001174209"/>
    </source>
</evidence>
<proteinExistence type="inferred from homology"/>
<protein>
    <submittedName>
        <fullName evidence="6">Extracellular solute-binding protein</fullName>
    </submittedName>
</protein>
<dbReference type="PANTHER" id="PTHR30061:SF50">
    <property type="entry name" value="MALTOSE_MALTODEXTRIN-BINDING PERIPLASMIC PROTEIN"/>
    <property type="match status" value="1"/>
</dbReference>
<dbReference type="SUPFAM" id="SSF53850">
    <property type="entry name" value="Periplasmic binding protein-like II"/>
    <property type="match status" value="1"/>
</dbReference>
<feature type="chain" id="PRO_5045448757" evidence="5">
    <location>
        <begin position="37"/>
        <end position="437"/>
    </location>
</feature>
<comment type="similarity">
    <text evidence="1">Belongs to the bacterial solute-binding protein 1 family.</text>
</comment>
<dbReference type="InterPro" id="IPR006059">
    <property type="entry name" value="SBP"/>
</dbReference>
<comment type="caution">
    <text evidence="6">The sequence shown here is derived from an EMBL/GenBank/DDBJ whole genome shotgun (WGS) entry which is preliminary data.</text>
</comment>
<name>A0ABT8JYN8_9MICC</name>
<accession>A0ABT8JYN8</accession>
<dbReference type="PROSITE" id="PS51257">
    <property type="entry name" value="PROKAR_LIPOPROTEIN"/>
    <property type="match status" value="1"/>
</dbReference>
<keyword evidence="2" id="KW-0813">Transport</keyword>
<dbReference type="EMBL" id="JAROCG010000001">
    <property type="protein sequence ID" value="MDN4610281.1"/>
    <property type="molecule type" value="Genomic_DNA"/>
</dbReference>
<keyword evidence="3 5" id="KW-0732">Signal</keyword>
<evidence type="ECO:0000256" key="2">
    <source>
        <dbReference type="ARBA" id="ARBA00022448"/>
    </source>
</evidence>
<keyword evidence="7" id="KW-1185">Reference proteome</keyword>
<feature type="region of interest" description="Disordered" evidence="4">
    <location>
        <begin position="408"/>
        <end position="427"/>
    </location>
</feature>
<feature type="signal peptide" evidence="5">
    <location>
        <begin position="1"/>
        <end position="36"/>
    </location>
</feature>
<dbReference type="Gene3D" id="3.40.190.10">
    <property type="entry name" value="Periplasmic binding protein-like II"/>
    <property type="match status" value="2"/>
</dbReference>
<dbReference type="PANTHER" id="PTHR30061">
    <property type="entry name" value="MALTOSE-BINDING PERIPLASMIC PROTEIN"/>
    <property type="match status" value="1"/>
</dbReference>
<gene>
    <name evidence="6" type="ORF">P5G52_05310</name>
</gene>
<dbReference type="Proteomes" id="UP001174209">
    <property type="component" value="Unassembled WGS sequence"/>
</dbReference>
<evidence type="ECO:0000313" key="6">
    <source>
        <dbReference type="EMBL" id="MDN4610281.1"/>
    </source>
</evidence>
<evidence type="ECO:0000256" key="5">
    <source>
        <dbReference type="SAM" id="SignalP"/>
    </source>
</evidence>
<evidence type="ECO:0000256" key="1">
    <source>
        <dbReference type="ARBA" id="ARBA00008520"/>
    </source>
</evidence>
<dbReference type="Pfam" id="PF13416">
    <property type="entry name" value="SBP_bac_8"/>
    <property type="match status" value="1"/>
</dbReference>
<sequence length="437" mass="46207">MDRRTRRDAKNRPKAAVLAGLMMGTLAMSGCGPAQADNTLTWYINPDAGGQAAIAQKCSDESGGSYRIETSLLPSDAASQREQLARRLAAGDSSLDIMSLDPPFIPELAEPGFLAPVPEDVQQSTTENVVEGALAGATWKDELVTVPFWANTQILWYRKSVAEAAGLDMSKPVTWEQIMEAAKSQEKTLGVQGASAESMTVWVNALIESAGGSIIVDPEATADTIELGLDSDAGTAAAEVISTIGKEGLGGPGLPTQDENASLIGFQGDSGSFMVNYPFVWPATSGAVEAGTVDKKVLDDIGWGIFPRMTEDQESAPPLGGINLGVGAESSNPELAYEAIQCIVSVENQAEYFVTNGNPPSNTEAYEDPRIEESFPMAETIRDSLQVAAPRPQTPFYNEVSTGIQQTWAPPAAVDPESTPGSSSDFITSVLRGEQLL</sequence>
<reference evidence="6" key="1">
    <citation type="submission" date="2023-06" db="EMBL/GenBank/DDBJ databases">
        <title>MT1 and MT2 Draft Genomes of Novel Species.</title>
        <authorList>
            <person name="Venkateswaran K."/>
        </authorList>
    </citation>
    <scope>NUCLEOTIDE SEQUENCE</scope>
    <source>
        <strain evidence="6">IIF3SC-B10</strain>
    </source>
</reference>
<organism evidence="6 7">
    <name type="scientific">Arthrobacter burdickii</name>
    <dbReference type="NCBI Taxonomy" id="3035920"/>
    <lineage>
        <taxon>Bacteria</taxon>
        <taxon>Bacillati</taxon>
        <taxon>Actinomycetota</taxon>
        <taxon>Actinomycetes</taxon>
        <taxon>Micrococcales</taxon>
        <taxon>Micrococcaceae</taxon>
        <taxon>Arthrobacter</taxon>
    </lineage>
</organism>
<evidence type="ECO:0000256" key="3">
    <source>
        <dbReference type="ARBA" id="ARBA00022729"/>
    </source>
</evidence>
<evidence type="ECO:0000256" key="4">
    <source>
        <dbReference type="SAM" id="MobiDB-lite"/>
    </source>
</evidence>